<dbReference type="CDD" id="cd00108">
    <property type="entry name" value="KR"/>
    <property type="match status" value="1"/>
</dbReference>
<sequence>MNAKMVNTLVMLFCVLFPASLEQVFGGVPTFDDMIPGWSDDHVDPYKNLEMHHKSDNHNEDYTYDEHTDALHNADSGLYNESVLTTHSDNSTSPPAHHSTVDATAPTAGTLRIVRPMQNVTKKVGDTVKMRCEAEGDPPPTSFRWLVNDAPLQEKRNKVTIRKLGGGAYGSRLRITELEVHDMGFYTCEAIRGKQRVSTTAVLRVEVDKWGGGGTGTNLQNFPHSSYDGFDDLNGGYPDVPSHNSDEDMDDDDLGVIGDKGVEFEGGIRPEDIGKHSGGFGGHLGGHPGVGLGLPGIGLSHPDLLPAHAPSHAEELGCQPYRGKACAEYIGNSYVYVTAAAQPIIEKKLLAAFSVMKSSRDLTLGCAEYAKPSLCYAAFPICSEETSKPRVVCREECEILEHKLCALEVSIAKRHPSIGQQFDLPDCSSLPPVGSDESKDCQRLGIPNAKKIVIPEHNCYKDNGHDYRGTESSSASGRPCMSWTSQHSTLSLAAFPELSGGHNYCRNPGGQEQQPWCFIGPSHREICDVPKCVDNMWLYAIVGAAGVTFIVLLLLLYCCIRMRKSKARRPTHAFPSPRNGGANTIGKGSGIMIPGQQQDSRQLVEMSSLLGSHQKGPRSEGGHSGAGSSSSAGACRAREFVQEHVRLLQELGEGAFGKVYKGELLLDGMPTPVAVKTLKENATAKTQQDFRREVDLMSDLRHPNIVCLLGVVLRGEPLCMLFEYMAHGDLHEFLMAHSPFNEPEAGEIRRPQLDQTDFIHISIQVAAGMEYLSGHHYVHRDLAARNCLVGDNLTVKISDFGLSRDIYSSDYYRVQSKSLLPVRWMPPESILYGKFTTESDVWSYGVVLWETYSYGLQPYYGYSNQEVIDMIRSRQLLPCPESCPSRIYSLMMECWHEVPYRRPSFPEIHARLRTWSAMPAPTPSHGAPSIGGSSSQRSSTGPSNNTGSTQLSNHHHPQHHHQYQQPYASSPFNTFNPNVPAQYNAVQYLRGQQQQACQSPHRGGGQHHVMGGYHGDGKVSNI</sequence>
<dbReference type="Proteomes" id="UP000494165">
    <property type="component" value="Unassembled WGS sequence"/>
</dbReference>
<evidence type="ECO:0000256" key="17">
    <source>
        <dbReference type="ARBA" id="ARBA00034103"/>
    </source>
</evidence>
<organism evidence="29 30">
    <name type="scientific">Cloeon dipterum</name>
    <dbReference type="NCBI Taxonomy" id="197152"/>
    <lineage>
        <taxon>Eukaryota</taxon>
        <taxon>Metazoa</taxon>
        <taxon>Ecdysozoa</taxon>
        <taxon>Arthropoda</taxon>
        <taxon>Hexapoda</taxon>
        <taxon>Insecta</taxon>
        <taxon>Pterygota</taxon>
        <taxon>Palaeoptera</taxon>
        <taxon>Ephemeroptera</taxon>
        <taxon>Pisciforma</taxon>
        <taxon>Baetidae</taxon>
        <taxon>Cloeon</taxon>
    </lineage>
</organism>
<keyword evidence="8 20" id="KW-0067">ATP-binding</keyword>
<dbReference type="InterPro" id="IPR050122">
    <property type="entry name" value="RTK"/>
</dbReference>
<dbReference type="InterPro" id="IPR041775">
    <property type="entry name" value="Ror-like_CRD"/>
</dbReference>
<dbReference type="SMART" id="SM00409">
    <property type="entry name" value="IG"/>
    <property type="match status" value="1"/>
</dbReference>
<keyword evidence="4" id="KW-0808">Transferase</keyword>
<feature type="domain" description="Ig-like" evidence="28">
    <location>
        <begin position="106"/>
        <end position="204"/>
    </location>
</feature>
<feature type="compositionally biased region" description="Low complexity" evidence="22">
    <location>
        <begin position="930"/>
        <end position="949"/>
    </location>
</feature>
<feature type="chain" id="PRO_5035923098" description="Tyrosine-protein kinase receptor" evidence="24">
    <location>
        <begin position="27"/>
        <end position="1022"/>
    </location>
</feature>
<dbReference type="GO" id="GO:0005886">
    <property type="term" value="C:plasma membrane"/>
    <property type="evidence" value="ECO:0007669"/>
    <property type="project" value="TreeGrafter"/>
</dbReference>
<dbReference type="FunFam" id="1.10.510.10:FF:000116">
    <property type="entry name" value="inactive tyrosine-protein kinase transmembrane receptor ROR1"/>
    <property type="match status" value="1"/>
</dbReference>
<evidence type="ECO:0000256" key="16">
    <source>
        <dbReference type="ARBA" id="ARBA00023319"/>
    </source>
</evidence>
<dbReference type="PROSITE" id="PS00109">
    <property type="entry name" value="PROTEIN_KINASE_TYR"/>
    <property type="match status" value="1"/>
</dbReference>
<evidence type="ECO:0000256" key="19">
    <source>
        <dbReference type="PROSITE-ProRule" id="PRU00121"/>
    </source>
</evidence>
<evidence type="ECO:0000256" key="1">
    <source>
        <dbReference type="ARBA" id="ARBA00004479"/>
    </source>
</evidence>
<dbReference type="InterPro" id="IPR003599">
    <property type="entry name" value="Ig_sub"/>
</dbReference>
<evidence type="ECO:0000256" key="24">
    <source>
        <dbReference type="SAM" id="SignalP"/>
    </source>
</evidence>
<dbReference type="EC" id="2.7.10.1" evidence="21"/>
<evidence type="ECO:0000256" key="7">
    <source>
        <dbReference type="ARBA" id="ARBA00022777"/>
    </source>
</evidence>
<name>A0A8S1C8S4_9INSE</name>
<dbReference type="InterPro" id="IPR003598">
    <property type="entry name" value="Ig_sub2"/>
</dbReference>
<keyword evidence="10" id="KW-0770">Synapse</keyword>
<comment type="caution">
    <text evidence="19">Lacks conserved residue(s) required for the propagation of feature annotation.</text>
</comment>
<feature type="binding site" evidence="20">
    <location>
        <position position="676"/>
    </location>
    <ligand>
        <name>ATP</name>
        <dbReference type="ChEBI" id="CHEBI:30616"/>
    </ligand>
</feature>
<dbReference type="GO" id="GO:0004714">
    <property type="term" value="F:transmembrane receptor protein tyrosine kinase activity"/>
    <property type="evidence" value="ECO:0007669"/>
    <property type="project" value="UniProtKB-EC"/>
</dbReference>
<dbReference type="InterPro" id="IPR017441">
    <property type="entry name" value="Protein_kinase_ATP_BS"/>
</dbReference>
<dbReference type="PRINTS" id="PR00109">
    <property type="entry name" value="TYRKINASE"/>
</dbReference>
<keyword evidence="3 19" id="KW-0420">Kringle</keyword>
<evidence type="ECO:0000256" key="13">
    <source>
        <dbReference type="ARBA" id="ARBA00023157"/>
    </source>
</evidence>
<dbReference type="InterPro" id="IPR013098">
    <property type="entry name" value="Ig_I-set"/>
</dbReference>
<evidence type="ECO:0000256" key="2">
    <source>
        <dbReference type="ARBA" id="ARBA00022553"/>
    </source>
</evidence>
<protein>
    <recommendedName>
        <fullName evidence="21">Tyrosine-protein kinase receptor</fullName>
        <ecNumber evidence="21">2.7.10.1</ecNumber>
    </recommendedName>
</protein>
<keyword evidence="7" id="KW-0418">Kinase</keyword>
<comment type="subcellular location">
    <subcellularLocation>
        <location evidence="1">Membrane</location>
        <topology evidence="1">Single-pass type I membrane protein</topology>
    </subcellularLocation>
    <subcellularLocation>
        <location evidence="17">Synapse</location>
    </subcellularLocation>
</comment>
<dbReference type="SUPFAM" id="SSF48726">
    <property type="entry name" value="Immunoglobulin"/>
    <property type="match status" value="1"/>
</dbReference>
<evidence type="ECO:0000256" key="4">
    <source>
        <dbReference type="ARBA" id="ARBA00022679"/>
    </source>
</evidence>
<reference evidence="29 30" key="1">
    <citation type="submission" date="2020-04" db="EMBL/GenBank/DDBJ databases">
        <authorList>
            <person name="Alioto T."/>
            <person name="Alioto T."/>
            <person name="Gomez Garrido J."/>
        </authorList>
    </citation>
    <scope>NUCLEOTIDE SEQUENCE [LARGE SCALE GENOMIC DNA]</scope>
</reference>
<dbReference type="Gene3D" id="1.10.2000.10">
    <property type="entry name" value="Frizzled cysteine-rich domain"/>
    <property type="match status" value="1"/>
</dbReference>
<keyword evidence="5 21" id="KW-0812">Transmembrane</keyword>
<feature type="domain" description="Protein kinase" evidence="25">
    <location>
        <begin position="645"/>
        <end position="912"/>
    </location>
</feature>
<dbReference type="PANTHER" id="PTHR24416:SF611">
    <property type="entry name" value="TYROSINE-PROTEIN KINASE TRANSMEMBRANE RECEPTOR ROR"/>
    <property type="match status" value="1"/>
</dbReference>
<dbReference type="InterPro" id="IPR018056">
    <property type="entry name" value="Kringle_CS"/>
</dbReference>
<dbReference type="InterPro" id="IPR011009">
    <property type="entry name" value="Kinase-like_dom_sf"/>
</dbReference>
<evidence type="ECO:0000256" key="3">
    <source>
        <dbReference type="ARBA" id="ARBA00022572"/>
    </source>
</evidence>
<dbReference type="Gene3D" id="2.40.20.10">
    <property type="entry name" value="Plasminogen Kringle 4"/>
    <property type="match status" value="1"/>
</dbReference>
<evidence type="ECO:0000256" key="20">
    <source>
        <dbReference type="PROSITE-ProRule" id="PRU10141"/>
    </source>
</evidence>
<dbReference type="PROSITE" id="PS00107">
    <property type="entry name" value="PROTEIN_KINASE_ATP"/>
    <property type="match status" value="1"/>
</dbReference>
<feature type="signal peptide" evidence="24">
    <location>
        <begin position="1"/>
        <end position="26"/>
    </location>
</feature>
<comment type="similarity">
    <text evidence="21">Belongs to the protein kinase superfamily. Tyr protein kinase family. Insulin receptor subfamily.</text>
</comment>
<keyword evidence="12" id="KW-0829">Tyrosine-protein kinase</keyword>
<keyword evidence="11 23" id="KW-0472">Membrane</keyword>
<dbReference type="Gene3D" id="3.30.200.20">
    <property type="entry name" value="Phosphorylase Kinase, domain 1"/>
    <property type="match status" value="1"/>
</dbReference>
<dbReference type="SMART" id="SM00408">
    <property type="entry name" value="IGc2"/>
    <property type="match status" value="1"/>
</dbReference>
<dbReference type="Gene3D" id="2.60.40.10">
    <property type="entry name" value="Immunoglobulins"/>
    <property type="match status" value="1"/>
</dbReference>
<dbReference type="InterPro" id="IPR036179">
    <property type="entry name" value="Ig-like_dom_sf"/>
</dbReference>
<evidence type="ECO:0000256" key="12">
    <source>
        <dbReference type="ARBA" id="ARBA00023137"/>
    </source>
</evidence>
<dbReference type="SMART" id="SM00130">
    <property type="entry name" value="KR"/>
    <property type="match status" value="1"/>
</dbReference>
<dbReference type="AlphaFoldDB" id="A0A8S1C8S4"/>
<dbReference type="InterPro" id="IPR013783">
    <property type="entry name" value="Ig-like_fold"/>
</dbReference>
<evidence type="ECO:0000256" key="18">
    <source>
        <dbReference type="ARBA" id="ARBA00051243"/>
    </source>
</evidence>
<feature type="region of interest" description="Disordered" evidence="22">
    <location>
        <begin position="612"/>
        <end position="631"/>
    </location>
</feature>
<dbReference type="SUPFAM" id="SSF63501">
    <property type="entry name" value="Frizzled cysteine-rich domain"/>
    <property type="match status" value="1"/>
</dbReference>
<dbReference type="InterPro" id="IPR020067">
    <property type="entry name" value="Frizzled_dom"/>
</dbReference>
<dbReference type="PROSITE" id="PS50038">
    <property type="entry name" value="FZ"/>
    <property type="match status" value="1"/>
</dbReference>
<feature type="domain" description="FZ" evidence="26">
    <location>
        <begin position="313"/>
        <end position="444"/>
    </location>
</feature>
<accession>A0A8S1C8S4</accession>
<evidence type="ECO:0000259" key="27">
    <source>
        <dbReference type="PROSITE" id="PS50070"/>
    </source>
</evidence>
<proteinExistence type="inferred from homology"/>
<dbReference type="Pfam" id="PF07714">
    <property type="entry name" value="PK_Tyr_Ser-Thr"/>
    <property type="match status" value="1"/>
</dbReference>
<keyword evidence="15" id="KW-0325">Glycoprotein</keyword>
<evidence type="ECO:0000256" key="23">
    <source>
        <dbReference type="SAM" id="Phobius"/>
    </source>
</evidence>
<evidence type="ECO:0000256" key="15">
    <source>
        <dbReference type="ARBA" id="ARBA00023180"/>
    </source>
</evidence>
<evidence type="ECO:0000256" key="14">
    <source>
        <dbReference type="ARBA" id="ARBA00023170"/>
    </source>
</evidence>
<feature type="domain" description="Kringle" evidence="27">
    <location>
        <begin position="458"/>
        <end position="532"/>
    </location>
</feature>
<keyword evidence="2 21" id="KW-0597">Phosphoprotein</keyword>
<evidence type="ECO:0000256" key="8">
    <source>
        <dbReference type="ARBA" id="ARBA00022840"/>
    </source>
</evidence>
<keyword evidence="6 20" id="KW-0547">Nucleotide-binding</keyword>
<evidence type="ECO:0000256" key="11">
    <source>
        <dbReference type="ARBA" id="ARBA00023136"/>
    </source>
</evidence>
<dbReference type="InterPro" id="IPR020635">
    <property type="entry name" value="Tyr_kinase_cat_dom"/>
</dbReference>
<feature type="transmembrane region" description="Helical" evidence="23">
    <location>
        <begin position="536"/>
        <end position="560"/>
    </location>
</feature>
<dbReference type="GO" id="GO:0017147">
    <property type="term" value="F:Wnt-protein binding"/>
    <property type="evidence" value="ECO:0007669"/>
    <property type="project" value="TreeGrafter"/>
</dbReference>
<dbReference type="InterPro" id="IPR013806">
    <property type="entry name" value="Kringle-like"/>
</dbReference>
<keyword evidence="9 23" id="KW-1133">Transmembrane helix</keyword>
<keyword evidence="16" id="KW-0393">Immunoglobulin domain</keyword>
<dbReference type="EMBL" id="CADEPI010000016">
    <property type="protein sequence ID" value="CAB3364414.1"/>
    <property type="molecule type" value="Genomic_DNA"/>
</dbReference>
<dbReference type="InterPro" id="IPR000719">
    <property type="entry name" value="Prot_kinase_dom"/>
</dbReference>
<feature type="region of interest" description="Disordered" evidence="22">
    <location>
        <begin position="917"/>
        <end position="976"/>
    </location>
</feature>
<evidence type="ECO:0000259" key="28">
    <source>
        <dbReference type="PROSITE" id="PS50835"/>
    </source>
</evidence>
<dbReference type="PROSITE" id="PS50835">
    <property type="entry name" value="IG_LIKE"/>
    <property type="match status" value="1"/>
</dbReference>
<evidence type="ECO:0000259" key="25">
    <source>
        <dbReference type="PROSITE" id="PS50011"/>
    </source>
</evidence>
<dbReference type="Gene3D" id="1.10.510.10">
    <property type="entry name" value="Transferase(Phosphotransferase) domain 1"/>
    <property type="match status" value="1"/>
</dbReference>
<keyword evidence="30" id="KW-1185">Reference proteome</keyword>
<evidence type="ECO:0000256" key="6">
    <source>
        <dbReference type="ARBA" id="ARBA00022741"/>
    </source>
</evidence>
<evidence type="ECO:0000313" key="30">
    <source>
        <dbReference type="Proteomes" id="UP000494165"/>
    </source>
</evidence>
<dbReference type="CDD" id="cd05048">
    <property type="entry name" value="PTKc_Ror"/>
    <property type="match status" value="1"/>
</dbReference>
<dbReference type="PRINTS" id="PR00018">
    <property type="entry name" value="KRINGLE"/>
</dbReference>
<dbReference type="GO" id="GO:0005524">
    <property type="term" value="F:ATP binding"/>
    <property type="evidence" value="ECO:0007669"/>
    <property type="project" value="UniProtKB-UniRule"/>
</dbReference>
<feature type="compositionally biased region" description="Basic residues" evidence="22">
    <location>
        <begin position="953"/>
        <end position="962"/>
    </location>
</feature>
<feature type="region of interest" description="Disordered" evidence="22">
    <location>
        <begin position="992"/>
        <end position="1022"/>
    </location>
</feature>
<dbReference type="SUPFAM" id="SSF56112">
    <property type="entry name" value="Protein kinase-like (PK-like)"/>
    <property type="match status" value="1"/>
</dbReference>
<dbReference type="PROSITE" id="PS50070">
    <property type="entry name" value="KRINGLE_2"/>
    <property type="match status" value="1"/>
</dbReference>
<dbReference type="GO" id="GO:0007169">
    <property type="term" value="P:cell surface receptor protein tyrosine kinase signaling pathway"/>
    <property type="evidence" value="ECO:0007669"/>
    <property type="project" value="InterPro"/>
</dbReference>
<dbReference type="Pfam" id="PF00051">
    <property type="entry name" value="Kringle"/>
    <property type="match status" value="1"/>
</dbReference>
<evidence type="ECO:0000256" key="21">
    <source>
        <dbReference type="RuleBase" id="RU000312"/>
    </source>
</evidence>
<dbReference type="InterPro" id="IPR008266">
    <property type="entry name" value="Tyr_kinase_AS"/>
</dbReference>
<dbReference type="Pfam" id="PF07679">
    <property type="entry name" value="I-set"/>
    <property type="match status" value="1"/>
</dbReference>
<dbReference type="SUPFAM" id="SSF57440">
    <property type="entry name" value="Kringle-like"/>
    <property type="match status" value="1"/>
</dbReference>
<comment type="catalytic activity">
    <reaction evidence="18 21">
        <text>L-tyrosyl-[protein] + ATP = O-phospho-L-tyrosyl-[protein] + ADP + H(+)</text>
        <dbReference type="Rhea" id="RHEA:10596"/>
        <dbReference type="Rhea" id="RHEA-COMP:10136"/>
        <dbReference type="Rhea" id="RHEA-COMP:20101"/>
        <dbReference type="ChEBI" id="CHEBI:15378"/>
        <dbReference type="ChEBI" id="CHEBI:30616"/>
        <dbReference type="ChEBI" id="CHEBI:46858"/>
        <dbReference type="ChEBI" id="CHEBI:61978"/>
        <dbReference type="ChEBI" id="CHEBI:456216"/>
        <dbReference type="EC" id="2.7.10.1"/>
    </reaction>
</comment>
<evidence type="ECO:0000256" key="9">
    <source>
        <dbReference type="ARBA" id="ARBA00022989"/>
    </source>
</evidence>
<evidence type="ECO:0000256" key="10">
    <source>
        <dbReference type="ARBA" id="ARBA00023018"/>
    </source>
</evidence>
<gene>
    <name evidence="29" type="ORF">CLODIP_2_CD09207</name>
</gene>
<keyword evidence="13" id="KW-1015">Disulfide bond</keyword>
<dbReference type="InterPro" id="IPR038178">
    <property type="entry name" value="Kringle_sf"/>
</dbReference>
<evidence type="ECO:0000259" key="26">
    <source>
        <dbReference type="PROSITE" id="PS50038"/>
    </source>
</evidence>
<comment type="caution">
    <text evidence="29">The sequence shown here is derived from an EMBL/GenBank/DDBJ whole genome shotgun (WGS) entry which is preliminary data.</text>
</comment>
<dbReference type="PANTHER" id="PTHR24416">
    <property type="entry name" value="TYROSINE-PROTEIN KINASE RECEPTOR"/>
    <property type="match status" value="1"/>
</dbReference>
<dbReference type="PROSITE" id="PS50011">
    <property type="entry name" value="PROTEIN_KINASE_DOM"/>
    <property type="match status" value="1"/>
</dbReference>
<dbReference type="InterPro" id="IPR000001">
    <property type="entry name" value="Kringle"/>
</dbReference>
<dbReference type="InterPro" id="IPR036790">
    <property type="entry name" value="Frizzled_dom_sf"/>
</dbReference>
<dbReference type="GO" id="GO:0043235">
    <property type="term" value="C:receptor complex"/>
    <property type="evidence" value="ECO:0007669"/>
    <property type="project" value="TreeGrafter"/>
</dbReference>
<feature type="region of interest" description="Disordered" evidence="22">
    <location>
        <begin position="569"/>
        <end position="589"/>
    </location>
</feature>
<evidence type="ECO:0000256" key="22">
    <source>
        <dbReference type="SAM" id="MobiDB-lite"/>
    </source>
</evidence>
<dbReference type="InterPro" id="IPR007110">
    <property type="entry name" value="Ig-like_dom"/>
</dbReference>
<dbReference type="GO" id="GO:0045202">
    <property type="term" value="C:synapse"/>
    <property type="evidence" value="ECO:0007669"/>
    <property type="project" value="UniProtKB-SubCell"/>
</dbReference>
<dbReference type="PROSITE" id="PS00021">
    <property type="entry name" value="KRINGLE_1"/>
    <property type="match status" value="1"/>
</dbReference>
<keyword evidence="14 21" id="KW-0675">Receptor</keyword>
<dbReference type="PROSITE" id="PS00239">
    <property type="entry name" value="RECEPTOR_TYR_KIN_II"/>
    <property type="match status" value="1"/>
</dbReference>
<dbReference type="InterPro" id="IPR001245">
    <property type="entry name" value="Ser-Thr/Tyr_kinase_cat_dom"/>
</dbReference>
<evidence type="ECO:0000313" key="29">
    <source>
        <dbReference type="EMBL" id="CAB3364414.1"/>
    </source>
</evidence>
<dbReference type="InterPro" id="IPR002011">
    <property type="entry name" value="Tyr_kinase_rcpt_2_CS"/>
</dbReference>
<dbReference type="OrthoDB" id="10005095at2759"/>
<dbReference type="SMART" id="SM00219">
    <property type="entry name" value="TyrKc"/>
    <property type="match status" value="1"/>
</dbReference>
<dbReference type="Pfam" id="PF01392">
    <property type="entry name" value="Fz"/>
    <property type="match status" value="1"/>
</dbReference>
<evidence type="ECO:0000256" key="5">
    <source>
        <dbReference type="ARBA" id="ARBA00022692"/>
    </source>
</evidence>
<keyword evidence="24" id="KW-0732">Signal</keyword>
<dbReference type="CDD" id="cd07459">
    <property type="entry name" value="CRD_TK_ROR_like"/>
    <property type="match status" value="1"/>
</dbReference>